<evidence type="ECO:0000256" key="1">
    <source>
        <dbReference type="SAM" id="MobiDB-lite"/>
    </source>
</evidence>
<dbReference type="AlphaFoldDB" id="A0A821NFA9"/>
<keyword evidence="3" id="KW-1185">Reference proteome</keyword>
<dbReference type="EMBL" id="CAJOBP010045173">
    <property type="protein sequence ID" value="CAF4784622.1"/>
    <property type="molecule type" value="Genomic_DNA"/>
</dbReference>
<dbReference type="Proteomes" id="UP000663873">
    <property type="component" value="Unassembled WGS sequence"/>
</dbReference>
<feature type="region of interest" description="Disordered" evidence="1">
    <location>
        <begin position="1"/>
        <end position="55"/>
    </location>
</feature>
<accession>A0A821NFA9</accession>
<reference evidence="2" key="1">
    <citation type="submission" date="2021-02" db="EMBL/GenBank/DDBJ databases">
        <authorList>
            <person name="Nowell W R."/>
        </authorList>
    </citation>
    <scope>NUCLEOTIDE SEQUENCE</scope>
</reference>
<proteinExistence type="predicted"/>
<name>A0A821NFA9_9BILA</name>
<feature type="non-terminal residue" evidence="2">
    <location>
        <position position="1"/>
    </location>
</feature>
<feature type="compositionally biased region" description="Polar residues" evidence="1">
    <location>
        <begin position="1"/>
        <end position="18"/>
    </location>
</feature>
<protein>
    <submittedName>
        <fullName evidence="2">Uncharacterized protein</fullName>
    </submittedName>
</protein>
<gene>
    <name evidence="2" type="ORF">UJA718_LOCUS40541</name>
</gene>
<evidence type="ECO:0000313" key="2">
    <source>
        <dbReference type="EMBL" id="CAF4784622.1"/>
    </source>
</evidence>
<sequence length="55" mass="6015">MRENSSSTGGALNLSQLTPAKLNDDENKRPSSSRNHSNKNELSSNKKEKKSSTPI</sequence>
<evidence type="ECO:0000313" key="3">
    <source>
        <dbReference type="Proteomes" id="UP000663873"/>
    </source>
</evidence>
<comment type="caution">
    <text evidence="2">The sequence shown here is derived from an EMBL/GenBank/DDBJ whole genome shotgun (WGS) entry which is preliminary data.</text>
</comment>
<feature type="non-terminal residue" evidence="2">
    <location>
        <position position="55"/>
    </location>
</feature>
<organism evidence="2 3">
    <name type="scientific">Rotaria socialis</name>
    <dbReference type="NCBI Taxonomy" id="392032"/>
    <lineage>
        <taxon>Eukaryota</taxon>
        <taxon>Metazoa</taxon>
        <taxon>Spiralia</taxon>
        <taxon>Gnathifera</taxon>
        <taxon>Rotifera</taxon>
        <taxon>Eurotatoria</taxon>
        <taxon>Bdelloidea</taxon>
        <taxon>Philodinida</taxon>
        <taxon>Philodinidae</taxon>
        <taxon>Rotaria</taxon>
    </lineage>
</organism>